<proteinExistence type="predicted"/>
<dbReference type="EMBL" id="CP060723">
    <property type="protein sequence ID" value="QNN43518.1"/>
    <property type="molecule type" value="Genomic_DNA"/>
</dbReference>
<sequence length="198" mass="22831">MATLKEILSDKTDDQLKYYIDHVDKHSVEAVKTALAELKNRNVTLPEDIDEQLEEKIRLKENRNYDSIKGWQKNIVEDADAPEYYSQKAIYIFSILFSVLFGSVMMAINLKNARKKWGWPILFGLLFTFGQMNLAQFIPHPSLGISLIINAVGVTIMYQLFWNKSIGKDTKYRAKPIWIPLIIGVLLTIPLVYFVMKS</sequence>
<feature type="transmembrane region" description="Helical" evidence="1">
    <location>
        <begin position="117"/>
        <end position="137"/>
    </location>
</feature>
<dbReference type="RefSeq" id="WP_187593992.1">
    <property type="nucleotide sequence ID" value="NZ_CP060723.1"/>
</dbReference>
<organism evidence="2 3">
    <name type="scientific">Pedobacter roseus</name>
    <dbReference type="NCBI Taxonomy" id="336820"/>
    <lineage>
        <taxon>Bacteria</taxon>
        <taxon>Pseudomonadati</taxon>
        <taxon>Bacteroidota</taxon>
        <taxon>Sphingobacteriia</taxon>
        <taxon>Sphingobacteriales</taxon>
        <taxon>Sphingobacteriaceae</taxon>
        <taxon>Pedobacter</taxon>
    </lineage>
</organism>
<evidence type="ECO:0000313" key="2">
    <source>
        <dbReference type="EMBL" id="QNN43518.1"/>
    </source>
</evidence>
<name>A0A7G9QJJ3_9SPHI</name>
<evidence type="ECO:0000313" key="3">
    <source>
        <dbReference type="Proteomes" id="UP000515806"/>
    </source>
</evidence>
<dbReference type="Proteomes" id="UP000515806">
    <property type="component" value="Chromosome"/>
</dbReference>
<evidence type="ECO:0000256" key="1">
    <source>
        <dbReference type="SAM" id="Phobius"/>
    </source>
</evidence>
<keyword evidence="1" id="KW-0812">Transmembrane</keyword>
<reference evidence="2 3" key="1">
    <citation type="submission" date="2020-08" db="EMBL/GenBank/DDBJ databases">
        <title>Genome sequence of Pedobacter roseus KACC 11594T.</title>
        <authorList>
            <person name="Hyun D.-W."/>
            <person name="Bae J.-W."/>
        </authorList>
    </citation>
    <scope>NUCLEOTIDE SEQUENCE [LARGE SCALE GENOMIC DNA]</scope>
    <source>
        <strain evidence="2 3">KACC 11594</strain>
    </source>
</reference>
<accession>A0A7G9QJJ3</accession>
<dbReference type="KEGG" id="proe:H9L23_05290"/>
<keyword evidence="3" id="KW-1185">Reference proteome</keyword>
<feature type="transmembrane region" description="Helical" evidence="1">
    <location>
        <begin position="177"/>
        <end position="196"/>
    </location>
</feature>
<gene>
    <name evidence="2" type="ORF">H9L23_05290</name>
</gene>
<keyword evidence="1" id="KW-1133">Transmembrane helix</keyword>
<keyword evidence="1" id="KW-0472">Membrane</keyword>
<protein>
    <submittedName>
        <fullName evidence="2">Uncharacterized protein</fullName>
    </submittedName>
</protein>
<feature type="transmembrane region" description="Helical" evidence="1">
    <location>
        <begin position="143"/>
        <end position="161"/>
    </location>
</feature>
<feature type="transmembrane region" description="Helical" evidence="1">
    <location>
        <begin position="89"/>
        <end position="110"/>
    </location>
</feature>
<dbReference type="AlphaFoldDB" id="A0A7G9QJJ3"/>